<feature type="compositionally biased region" description="Low complexity" evidence="1">
    <location>
        <begin position="166"/>
        <end position="177"/>
    </location>
</feature>
<feature type="compositionally biased region" description="Acidic residues" evidence="1">
    <location>
        <begin position="132"/>
        <end position="143"/>
    </location>
</feature>
<protein>
    <submittedName>
        <fullName evidence="3">Uncharacterized protein</fullName>
    </submittedName>
</protein>
<keyword evidence="2" id="KW-0472">Membrane</keyword>
<dbReference type="EMBL" id="KQ257455">
    <property type="protein sequence ID" value="KND00846.1"/>
    <property type="molecule type" value="Genomic_DNA"/>
</dbReference>
<organism evidence="3 4">
    <name type="scientific">Spizellomyces punctatus (strain DAOM BR117)</name>
    <dbReference type="NCBI Taxonomy" id="645134"/>
    <lineage>
        <taxon>Eukaryota</taxon>
        <taxon>Fungi</taxon>
        <taxon>Fungi incertae sedis</taxon>
        <taxon>Chytridiomycota</taxon>
        <taxon>Chytridiomycota incertae sedis</taxon>
        <taxon>Chytridiomycetes</taxon>
        <taxon>Spizellomycetales</taxon>
        <taxon>Spizellomycetaceae</taxon>
        <taxon>Spizellomyces</taxon>
    </lineage>
</organism>
<accession>A0A0L0HHA3</accession>
<evidence type="ECO:0000256" key="2">
    <source>
        <dbReference type="SAM" id="Phobius"/>
    </source>
</evidence>
<keyword evidence="4" id="KW-1185">Reference proteome</keyword>
<dbReference type="Proteomes" id="UP000053201">
    <property type="component" value="Unassembled WGS sequence"/>
</dbReference>
<dbReference type="OrthoDB" id="10348486at2759"/>
<gene>
    <name evidence="3" type="ORF">SPPG_03950</name>
</gene>
<feature type="compositionally biased region" description="Basic and acidic residues" evidence="1">
    <location>
        <begin position="144"/>
        <end position="157"/>
    </location>
</feature>
<evidence type="ECO:0000313" key="4">
    <source>
        <dbReference type="Proteomes" id="UP000053201"/>
    </source>
</evidence>
<dbReference type="VEuPathDB" id="FungiDB:SPPG_03950"/>
<keyword evidence="2" id="KW-1133">Transmembrane helix</keyword>
<name>A0A0L0HHA3_SPIPD</name>
<dbReference type="RefSeq" id="XP_016608885.1">
    <property type="nucleotide sequence ID" value="XM_016752197.1"/>
</dbReference>
<dbReference type="AlphaFoldDB" id="A0A0L0HHA3"/>
<dbReference type="InParanoid" id="A0A0L0HHA3"/>
<dbReference type="GeneID" id="27687429"/>
<evidence type="ECO:0000313" key="3">
    <source>
        <dbReference type="EMBL" id="KND00846.1"/>
    </source>
</evidence>
<evidence type="ECO:0000256" key="1">
    <source>
        <dbReference type="SAM" id="MobiDB-lite"/>
    </source>
</evidence>
<proteinExistence type="predicted"/>
<reference evidence="3 4" key="1">
    <citation type="submission" date="2009-08" db="EMBL/GenBank/DDBJ databases">
        <title>The Genome Sequence of Spizellomyces punctatus strain DAOM BR117.</title>
        <authorList>
            <consortium name="The Broad Institute Genome Sequencing Platform"/>
            <person name="Russ C."/>
            <person name="Cuomo C."/>
            <person name="Shea T."/>
            <person name="Young S.K."/>
            <person name="Zeng Q."/>
            <person name="Koehrsen M."/>
            <person name="Haas B."/>
            <person name="Borodovsky M."/>
            <person name="Guigo R."/>
            <person name="Alvarado L."/>
            <person name="Berlin A."/>
            <person name="Bochicchio J."/>
            <person name="Borenstein D."/>
            <person name="Chapman S."/>
            <person name="Chen Z."/>
            <person name="Engels R."/>
            <person name="Freedman E."/>
            <person name="Gellesch M."/>
            <person name="Goldberg J."/>
            <person name="Griggs A."/>
            <person name="Gujja S."/>
            <person name="Heiman D."/>
            <person name="Hepburn T."/>
            <person name="Howarth C."/>
            <person name="Jen D."/>
            <person name="Larson L."/>
            <person name="Lewis B."/>
            <person name="Mehta T."/>
            <person name="Park D."/>
            <person name="Pearson M."/>
            <person name="Roberts A."/>
            <person name="Saif S."/>
            <person name="Shenoy N."/>
            <person name="Sisk P."/>
            <person name="Stolte C."/>
            <person name="Sykes S."/>
            <person name="Thomson T."/>
            <person name="Walk T."/>
            <person name="White J."/>
            <person name="Yandava C."/>
            <person name="Burger G."/>
            <person name="Gray M.W."/>
            <person name="Holland P.W.H."/>
            <person name="King N."/>
            <person name="Lang F.B.F."/>
            <person name="Roger A.J."/>
            <person name="Ruiz-Trillo I."/>
            <person name="Lander E."/>
            <person name="Nusbaum C."/>
        </authorList>
    </citation>
    <scope>NUCLEOTIDE SEQUENCE [LARGE SCALE GENOMIC DNA]</scope>
    <source>
        <strain evidence="3 4">DAOM BR117</strain>
    </source>
</reference>
<keyword evidence="2" id="KW-0812">Transmembrane</keyword>
<sequence>MSDNHPPSDGPSGQGWGPGTETSQHIIVILGITVPAVFFTLLLCFFFTRYAVRKRRAHAMSFIQSMSDRMDERLGGTMVQADRSALRPGGFTVAGTIGYNGRRRQNSVTGPPMLENDWDLESQEAGVHAQSDETEEEGEESDVEHENLPKYEPDRRSSHPLAPLDVPAAPSPARRVSSPPPAYHP</sequence>
<feature type="transmembrane region" description="Helical" evidence="2">
    <location>
        <begin position="26"/>
        <end position="52"/>
    </location>
</feature>
<feature type="region of interest" description="Disordered" evidence="1">
    <location>
        <begin position="96"/>
        <end position="185"/>
    </location>
</feature>